<dbReference type="GO" id="GO:0005654">
    <property type="term" value="C:nucleoplasm"/>
    <property type="evidence" value="ECO:0007669"/>
    <property type="project" value="EnsemblFungi"/>
</dbReference>
<reference evidence="11" key="1">
    <citation type="submission" date="2013-12" db="EMBL/GenBank/DDBJ databases">
        <authorList>
            <person name="Genoscope - CEA"/>
        </authorList>
    </citation>
    <scope>NUCLEOTIDE SEQUENCE</scope>
    <source>
        <strain evidence="11">CBS 1993</strain>
    </source>
</reference>
<feature type="compositionally biased region" description="Basic residues" evidence="9">
    <location>
        <begin position="165"/>
        <end position="179"/>
    </location>
</feature>
<evidence type="ECO:0000256" key="6">
    <source>
        <dbReference type="ARBA" id="ARBA00040137"/>
    </source>
</evidence>
<dbReference type="Pfam" id="PF01585">
    <property type="entry name" value="G-patch"/>
    <property type="match status" value="1"/>
</dbReference>
<comment type="similarity">
    <text evidence="5">Belongs to the PINX1 family.</text>
</comment>
<evidence type="ECO:0000256" key="5">
    <source>
        <dbReference type="ARBA" id="ARBA00038007"/>
    </source>
</evidence>
<dbReference type="GO" id="GO:0032211">
    <property type="term" value="P:negative regulation of telomere maintenance via telomerase"/>
    <property type="evidence" value="ECO:0007669"/>
    <property type="project" value="EnsemblFungi"/>
</dbReference>
<proteinExistence type="inferred from homology"/>
<dbReference type="AlphaFoldDB" id="W6MHK3"/>
<feature type="compositionally biased region" description="Basic and acidic residues" evidence="9">
    <location>
        <begin position="207"/>
        <end position="223"/>
    </location>
</feature>
<keyword evidence="2" id="KW-0690">Ribosome biogenesis</keyword>
<dbReference type="EMBL" id="HG793126">
    <property type="protein sequence ID" value="CDK25471.1"/>
    <property type="molecule type" value="Genomic_DNA"/>
</dbReference>
<dbReference type="GO" id="GO:0010521">
    <property type="term" value="F:telomerase inhibitor activity"/>
    <property type="evidence" value="ECO:0007669"/>
    <property type="project" value="EnsemblFungi"/>
</dbReference>
<organism evidence="11 12">
    <name type="scientific">Kuraishia capsulata CBS 1993</name>
    <dbReference type="NCBI Taxonomy" id="1382522"/>
    <lineage>
        <taxon>Eukaryota</taxon>
        <taxon>Fungi</taxon>
        <taxon>Dikarya</taxon>
        <taxon>Ascomycota</taxon>
        <taxon>Saccharomycotina</taxon>
        <taxon>Pichiomycetes</taxon>
        <taxon>Pichiales</taxon>
        <taxon>Pichiaceae</taxon>
        <taxon>Kuraishia</taxon>
    </lineage>
</organism>
<name>W6MHK3_9ASCO</name>
<dbReference type="PROSITE" id="PS50174">
    <property type="entry name" value="G_PATCH"/>
    <property type="match status" value="1"/>
</dbReference>
<reference evidence="11" key="2">
    <citation type="submission" date="2014-02" db="EMBL/GenBank/DDBJ databases">
        <title>Complete DNA sequence of /Kuraishia capsulata/ illustrates novel genomic features among budding yeasts (/Saccharomycotina/).</title>
        <authorList>
            <person name="Morales L."/>
            <person name="Noel B."/>
            <person name="Porcel B."/>
            <person name="Marcet-Houben M."/>
            <person name="Hullo M-F."/>
            <person name="Sacerdot C."/>
            <person name="Tekaia F."/>
            <person name="Leh-Louis V."/>
            <person name="Despons L."/>
            <person name="Khanna V."/>
            <person name="Aury J-M."/>
            <person name="Barbe V."/>
            <person name="Couloux A."/>
            <person name="Labadie K."/>
            <person name="Pelletier E."/>
            <person name="Souciet J-L."/>
            <person name="Boekhout T."/>
            <person name="Gabaldon T."/>
            <person name="Wincker P."/>
            <person name="Dujon B."/>
        </authorList>
    </citation>
    <scope>NUCLEOTIDE SEQUENCE</scope>
    <source>
        <strain evidence="11">CBS 1993</strain>
    </source>
</reference>
<gene>
    <name evidence="11" type="ORF">KUCA_T00001441001</name>
</gene>
<dbReference type="PANTHER" id="PTHR23149">
    <property type="entry name" value="G PATCH DOMAIN CONTAINING PROTEIN"/>
    <property type="match status" value="1"/>
</dbReference>
<keyword evidence="4" id="KW-0539">Nucleus</keyword>
<dbReference type="GO" id="GO:0000494">
    <property type="term" value="P:box C/D sno(s)RNA 3'-end processing"/>
    <property type="evidence" value="ECO:0007669"/>
    <property type="project" value="EnsemblFungi"/>
</dbReference>
<evidence type="ECO:0000256" key="8">
    <source>
        <dbReference type="ARBA" id="ARBA00041961"/>
    </source>
</evidence>
<dbReference type="OrthoDB" id="29523at2759"/>
<dbReference type="SMART" id="SM00443">
    <property type="entry name" value="G_patch"/>
    <property type="match status" value="1"/>
</dbReference>
<dbReference type="GO" id="GO:0008047">
    <property type="term" value="F:enzyme activator activity"/>
    <property type="evidence" value="ECO:0007669"/>
    <property type="project" value="EnsemblFungi"/>
</dbReference>
<evidence type="ECO:0000256" key="9">
    <source>
        <dbReference type="SAM" id="MobiDB-lite"/>
    </source>
</evidence>
<evidence type="ECO:0000313" key="12">
    <source>
        <dbReference type="Proteomes" id="UP000019384"/>
    </source>
</evidence>
<dbReference type="GO" id="GO:0003676">
    <property type="term" value="F:nucleic acid binding"/>
    <property type="evidence" value="ECO:0007669"/>
    <property type="project" value="InterPro"/>
</dbReference>
<sequence length="262" mass="30480">MGLAATRVKQRFGFDPRNTNWSNDTSRFGHKQLEKFGWKTGDGLGLVAHATTTHVKVTLKDDTLGLGARLAKKEKGIESDSTGLDDFQRLLGKLNGREDEISKELERKSKDRIINGRWGISFVKGEVLRSTWDKENRTLINGKPIPTESEINDKKRRRDEDKSERKSKKEKKEKKREKKEKKDKSEKKEKKEKKERKEKKEKKEKKVKSDEKEKKEISLKVKESAPSQVISTRLAARQRYIRQKRAAVMDEKALNEIFMVRS</sequence>
<dbReference type="GO" id="GO:0032040">
    <property type="term" value="C:small-subunit processome"/>
    <property type="evidence" value="ECO:0007669"/>
    <property type="project" value="EnsemblFungi"/>
</dbReference>
<accession>W6MHK3</accession>
<feature type="compositionally biased region" description="Basic residues" evidence="9">
    <location>
        <begin position="190"/>
        <end position="206"/>
    </location>
</feature>
<evidence type="ECO:0000256" key="3">
    <source>
        <dbReference type="ARBA" id="ARBA00022552"/>
    </source>
</evidence>
<dbReference type="GO" id="GO:0006364">
    <property type="term" value="P:rRNA processing"/>
    <property type="evidence" value="ECO:0007669"/>
    <property type="project" value="UniProtKB-KW"/>
</dbReference>
<dbReference type="STRING" id="1382522.W6MHK3"/>
<evidence type="ECO:0000256" key="2">
    <source>
        <dbReference type="ARBA" id="ARBA00022517"/>
    </source>
</evidence>
<dbReference type="InterPro" id="IPR050656">
    <property type="entry name" value="PINX1"/>
</dbReference>
<dbReference type="GeneID" id="34518871"/>
<dbReference type="InterPro" id="IPR000467">
    <property type="entry name" value="G_patch_dom"/>
</dbReference>
<evidence type="ECO:0000259" key="10">
    <source>
        <dbReference type="PROSITE" id="PS50174"/>
    </source>
</evidence>
<evidence type="ECO:0000313" key="11">
    <source>
        <dbReference type="EMBL" id="CDK25471.1"/>
    </source>
</evidence>
<dbReference type="PANTHER" id="PTHR23149:SF31">
    <property type="entry name" value="PROTEIN PXR1"/>
    <property type="match status" value="1"/>
</dbReference>
<keyword evidence="3" id="KW-0698">rRNA processing</keyword>
<dbReference type="RefSeq" id="XP_022457483.1">
    <property type="nucleotide sequence ID" value="XM_022603620.1"/>
</dbReference>
<comment type="subcellular location">
    <subcellularLocation>
        <location evidence="1">Nucleus</location>
        <location evidence="1">Nucleolus</location>
    </subcellularLocation>
</comment>
<feature type="compositionally biased region" description="Basic and acidic residues" evidence="9">
    <location>
        <begin position="180"/>
        <end position="189"/>
    </location>
</feature>
<dbReference type="HOGENOM" id="CLU_052839_0_0_1"/>
<evidence type="ECO:0000256" key="4">
    <source>
        <dbReference type="ARBA" id="ARBA00023242"/>
    </source>
</evidence>
<keyword evidence="12" id="KW-1185">Reference proteome</keyword>
<dbReference type="Proteomes" id="UP000019384">
    <property type="component" value="Unassembled WGS sequence"/>
</dbReference>
<feature type="region of interest" description="Disordered" evidence="9">
    <location>
        <begin position="139"/>
        <end position="229"/>
    </location>
</feature>
<feature type="domain" description="G-patch" evidence="10">
    <location>
        <begin position="25"/>
        <end position="71"/>
    </location>
</feature>
<protein>
    <recommendedName>
        <fullName evidence="7">Protein PXR1</fullName>
    </recommendedName>
    <alternativeName>
        <fullName evidence="8">PinX1-related protein 1</fullName>
    </alternativeName>
    <alternativeName>
        <fullName evidence="6">Protein pxr1</fullName>
    </alternativeName>
</protein>
<evidence type="ECO:0000256" key="7">
    <source>
        <dbReference type="ARBA" id="ARBA00040376"/>
    </source>
</evidence>
<evidence type="ECO:0000256" key="1">
    <source>
        <dbReference type="ARBA" id="ARBA00004604"/>
    </source>
</evidence>